<reference evidence="2 3" key="1">
    <citation type="submission" date="2016-10" db="EMBL/GenBank/DDBJ databases">
        <authorList>
            <person name="Cai Z."/>
        </authorList>
    </citation>
    <scope>NUCLEOTIDE SEQUENCE [LARGE SCALE GENOMIC DNA]</scope>
</reference>
<feature type="region of interest" description="Disordered" evidence="1">
    <location>
        <begin position="254"/>
        <end position="317"/>
    </location>
</feature>
<keyword evidence="3" id="KW-1185">Reference proteome</keyword>
<sequence>MLSAAAAGVSASAARLRCPGSTTCFAKQKAQGVTALRHGLPRSCTATPAALGYPTGLYTSSRRAWSCKHQLQAARGAVGVLLDQLPDFSFDECMQEVLLCAAPSTTQEQRSAAVAKLAACRELIGESWWMLVECGVWARDAPPPAGQAGTPARAVLCFSASPGHLKREYAAKAFALDSSGLPIGEMYVDSRGRPSVTAFEQRTSRKPAKKYRVSCTIIRDGQPARYRAGWLKVESFLVDRFGEQSVHWKRKVGAATAGGAAAAPNAPAAGRSRRRRQQPPGGGGAATAPPTDAGAADSSRSRRRRQQPPGSGGAAAA</sequence>
<evidence type="ECO:0000256" key="1">
    <source>
        <dbReference type="SAM" id="MobiDB-lite"/>
    </source>
</evidence>
<dbReference type="EMBL" id="FNXT01000870">
    <property type="protein sequence ID" value="SZX68647.1"/>
    <property type="molecule type" value="Genomic_DNA"/>
</dbReference>
<organism evidence="2 3">
    <name type="scientific">Tetradesmus obliquus</name>
    <name type="common">Green alga</name>
    <name type="synonym">Acutodesmus obliquus</name>
    <dbReference type="NCBI Taxonomy" id="3088"/>
    <lineage>
        <taxon>Eukaryota</taxon>
        <taxon>Viridiplantae</taxon>
        <taxon>Chlorophyta</taxon>
        <taxon>core chlorophytes</taxon>
        <taxon>Chlorophyceae</taxon>
        <taxon>CS clade</taxon>
        <taxon>Sphaeropleales</taxon>
        <taxon>Scenedesmaceae</taxon>
        <taxon>Tetradesmus</taxon>
    </lineage>
</organism>
<dbReference type="Proteomes" id="UP000256970">
    <property type="component" value="Unassembled WGS sequence"/>
</dbReference>
<evidence type="ECO:0000313" key="2">
    <source>
        <dbReference type="EMBL" id="SZX68647.1"/>
    </source>
</evidence>
<protein>
    <submittedName>
        <fullName evidence="2">Uncharacterized protein</fullName>
    </submittedName>
</protein>
<accession>A0A383VSZ9</accession>
<feature type="compositionally biased region" description="Low complexity" evidence="1">
    <location>
        <begin position="286"/>
        <end position="298"/>
    </location>
</feature>
<proteinExistence type="predicted"/>
<evidence type="ECO:0000313" key="3">
    <source>
        <dbReference type="Proteomes" id="UP000256970"/>
    </source>
</evidence>
<gene>
    <name evidence="2" type="ORF">BQ4739_LOCUS8982</name>
</gene>
<name>A0A383VSZ9_TETOB</name>
<dbReference type="AlphaFoldDB" id="A0A383VSZ9"/>
<feature type="compositionally biased region" description="Low complexity" evidence="1">
    <location>
        <begin position="254"/>
        <end position="270"/>
    </location>
</feature>